<accession>A0A1X2G528</accession>
<dbReference type="Gene3D" id="3.30.10.30">
    <property type="entry name" value="DYRK"/>
    <property type="match status" value="1"/>
</dbReference>
<dbReference type="STRING" id="101127.A0A1X2G528"/>
<evidence type="ECO:0000256" key="6">
    <source>
        <dbReference type="ARBA" id="ARBA00022777"/>
    </source>
</evidence>
<comment type="catalytic activity">
    <reaction evidence="10">
        <text>L-tyrosyl-[protein] + ATP = O-phospho-L-tyrosyl-[protein] + ADP + H(+)</text>
        <dbReference type="Rhea" id="RHEA:10596"/>
        <dbReference type="Rhea" id="RHEA-COMP:10136"/>
        <dbReference type="Rhea" id="RHEA-COMP:20101"/>
        <dbReference type="ChEBI" id="CHEBI:15378"/>
        <dbReference type="ChEBI" id="CHEBI:30616"/>
        <dbReference type="ChEBI" id="CHEBI:46858"/>
        <dbReference type="ChEBI" id="CHEBI:61978"/>
        <dbReference type="ChEBI" id="CHEBI:456216"/>
        <dbReference type="EC" id="2.7.12.1"/>
    </reaction>
</comment>
<evidence type="ECO:0000256" key="12">
    <source>
        <dbReference type="RuleBase" id="RU000304"/>
    </source>
</evidence>
<dbReference type="AlphaFoldDB" id="A0A1X2G528"/>
<dbReference type="InterPro" id="IPR050494">
    <property type="entry name" value="Ser_Thr_dual-spec_kinase"/>
</dbReference>
<dbReference type="OrthoDB" id="9332038at2759"/>
<organism evidence="14 15">
    <name type="scientific">Hesseltinella vesiculosa</name>
    <dbReference type="NCBI Taxonomy" id="101127"/>
    <lineage>
        <taxon>Eukaryota</taxon>
        <taxon>Fungi</taxon>
        <taxon>Fungi incertae sedis</taxon>
        <taxon>Mucoromycota</taxon>
        <taxon>Mucoromycotina</taxon>
        <taxon>Mucoromycetes</taxon>
        <taxon>Mucorales</taxon>
        <taxon>Cunninghamellaceae</taxon>
        <taxon>Hesseltinella</taxon>
    </lineage>
</organism>
<keyword evidence="3 12" id="KW-0723">Serine/threonine-protein kinase</keyword>
<dbReference type="GO" id="GO:0005856">
    <property type="term" value="C:cytoskeleton"/>
    <property type="evidence" value="ECO:0007669"/>
    <property type="project" value="TreeGrafter"/>
</dbReference>
<proteinExistence type="inferred from homology"/>
<dbReference type="Pfam" id="PF00069">
    <property type="entry name" value="Pkinase"/>
    <property type="match status" value="1"/>
</dbReference>
<evidence type="ECO:0000313" key="14">
    <source>
        <dbReference type="EMBL" id="ORX45105.1"/>
    </source>
</evidence>
<sequence>MVAQHLQQHQDDAFTRDRHARKSQNFELNRTLPYHQRHQQQHRLSEPFLYSNSLNNSSNAPAAGIPLGKSADAILQLYGPCLSAFEKQEIHHSCDDIYFVGPYATKIQGHPFHTGSNNHGYDDDRGDYLVVRQDHLGYRYEILEELGRGSFGQVVKCFDHKTNTSVAIKLIRNKRRFHEQALTEVKILKDLVNWDPEDQHHNVRMTDYFYFRNHLCIVCECLSINLYEFIKKYDYKGFAVSLIKRFALQLLHSLCLLYDHGVIHCDLKPENILLKHPAKSTIKVIDFGSSCFANERVYTYIQSRFYRAPEIILGASYGSAIDMWSFGCILAELYTGIPIFPGESEQEQLACIMEVLGVPNDDFIQRCSRRKLFFDSCNRPRQVTNSRGVQRIAGQKPLPTAIPCKDPLFIDFISSCLQWDPEDRLNPYDALQHEWFTSSSSKSATPAKPLALPSVD</sequence>
<keyword evidence="15" id="KW-1185">Reference proteome</keyword>
<dbReference type="SMART" id="SM00220">
    <property type="entry name" value="S_TKc"/>
    <property type="match status" value="1"/>
</dbReference>
<dbReference type="InterPro" id="IPR008271">
    <property type="entry name" value="Ser/Thr_kinase_AS"/>
</dbReference>
<dbReference type="GO" id="GO:0005524">
    <property type="term" value="F:ATP binding"/>
    <property type="evidence" value="ECO:0007669"/>
    <property type="project" value="UniProtKB-UniRule"/>
</dbReference>
<keyword evidence="6 14" id="KW-0418">Kinase</keyword>
<evidence type="ECO:0000256" key="3">
    <source>
        <dbReference type="ARBA" id="ARBA00022527"/>
    </source>
</evidence>
<evidence type="ECO:0000256" key="8">
    <source>
        <dbReference type="ARBA" id="ARBA00049003"/>
    </source>
</evidence>
<dbReference type="PANTHER" id="PTHR24058">
    <property type="entry name" value="DUAL SPECIFICITY PROTEIN KINASE"/>
    <property type="match status" value="1"/>
</dbReference>
<dbReference type="EC" id="2.7.12.1" evidence="2"/>
<dbReference type="PROSITE" id="PS00108">
    <property type="entry name" value="PROTEIN_KINASE_ST"/>
    <property type="match status" value="1"/>
</dbReference>
<dbReference type="Gene3D" id="3.30.200.20">
    <property type="entry name" value="Phosphorylase Kinase, domain 1"/>
    <property type="match status" value="1"/>
</dbReference>
<evidence type="ECO:0000256" key="2">
    <source>
        <dbReference type="ARBA" id="ARBA00013203"/>
    </source>
</evidence>
<comment type="catalytic activity">
    <reaction evidence="9">
        <text>L-threonyl-[protein] + ATP = O-phospho-L-threonyl-[protein] + ADP + H(+)</text>
        <dbReference type="Rhea" id="RHEA:46608"/>
        <dbReference type="Rhea" id="RHEA-COMP:11060"/>
        <dbReference type="Rhea" id="RHEA-COMP:11605"/>
        <dbReference type="ChEBI" id="CHEBI:15378"/>
        <dbReference type="ChEBI" id="CHEBI:30013"/>
        <dbReference type="ChEBI" id="CHEBI:30616"/>
        <dbReference type="ChEBI" id="CHEBI:61977"/>
        <dbReference type="ChEBI" id="CHEBI:456216"/>
        <dbReference type="EC" id="2.7.12.1"/>
    </reaction>
</comment>
<reference evidence="14 15" key="1">
    <citation type="submission" date="2016-07" db="EMBL/GenBank/DDBJ databases">
        <title>Pervasive Adenine N6-methylation of Active Genes in Fungi.</title>
        <authorList>
            <consortium name="DOE Joint Genome Institute"/>
            <person name="Mondo S.J."/>
            <person name="Dannebaum R.O."/>
            <person name="Kuo R.C."/>
            <person name="Labutti K."/>
            <person name="Haridas S."/>
            <person name="Kuo A."/>
            <person name="Salamov A."/>
            <person name="Ahrendt S.R."/>
            <person name="Lipzen A."/>
            <person name="Sullivan W."/>
            <person name="Andreopoulos W.B."/>
            <person name="Clum A."/>
            <person name="Lindquist E."/>
            <person name="Daum C."/>
            <person name="Ramamoorthy G.K."/>
            <person name="Gryganskyi A."/>
            <person name="Culley D."/>
            <person name="Magnuson J.K."/>
            <person name="James T.Y."/>
            <person name="O'Malley M.A."/>
            <person name="Stajich J.E."/>
            <person name="Spatafora J.W."/>
            <person name="Visel A."/>
            <person name="Grigoriev I.V."/>
        </authorList>
    </citation>
    <scope>NUCLEOTIDE SEQUENCE [LARGE SCALE GENOMIC DNA]</scope>
    <source>
        <strain evidence="14 15">NRRL 3301</strain>
    </source>
</reference>
<evidence type="ECO:0000256" key="11">
    <source>
        <dbReference type="PROSITE-ProRule" id="PRU10141"/>
    </source>
</evidence>
<dbReference type="InterPro" id="IPR011009">
    <property type="entry name" value="Kinase-like_dom_sf"/>
</dbReference>
<dbReference type="PROSITE" id="PS00107">
    <property type="entry name" value="PROTEIN_KINASE_ATP"/>
    <property type="match status" value="1"/>
</dbReference>
<dbReference type="InterPro" id="IPR017441">
    <property type="entry name" value="Protein_kinase_ATP_BS"/>
</dbReference>
<dbReference type="PROSITE" id="PS50011">
    <property type="entry name" value="PROTEIN_KINASE_DOM"/>
    <property type="match status" value="1"/>
</dbReference>
<protein>
    <recommendedName>
        <fullName evidence="2">dual-specificity kinase</fullName>
        <ecNumber evidence="2">2.7.12.1</ecNumber>
    </recommendedName>
</protein>
<dbReference type="PANTHER" id="PTHR24058:SF22">
    <property type="entry name" value="DUAL SPECIFICITY TYROSINE-PHOSPHORYLATION-REGULATED KINASE 4"/>
    <property type="match status" value="1"/>
</dbReference>
<keyword evidence="5 11" id="KW-0547">Nucleotide-binding</keyword>
<evidence type="ECO:0000256" key="9">
    <source>
        <dbReference type="ARBA" id="ARBA00049308"/>
    </source>
</evidence>
<dbReference type="GO" id="GO:0005737">
    <property type="term" value="C:cytoplasm"/>
    <property type="evidence" value="ECO:0007669"/>
    <property type="project" value="TreeGrafter"/>
</dbReference>
<dbReference type="Proteomes" id="UP000242146">
    <property type="component" value="Unassembled WGS sequence"/>
</dbReference>
<dbReference type="GO" id="GO:0004674">
    <property type="term" value="F:protein serine/threonine kinase activity"/>
    <property type="evidence" value="ECO:0007669"/>
    <property type="project" value="UniProtKB-KW"/>
</dbReference>
<evidence type="ECO:0000256" key="1">
    <source>
        <dbReference type="ARBA" id="ARBA00008867"/>
    </source>
</evidence>
<dbReference type="GO" id="GO:0004712">
    <property type="term" value="F:protein serine/threonine/tyrosine kinase activity"/>
    <property type="evidence" value="ECO:0007669"/>
    <property type="project" value="UniProtKB-EC"/>
</dbReference>
<dbReference type="SUPFAM" id="SSF56112">
    <property type="entry name" value="Protein kinase-like (PK-like)"/>
    <property type="match status" value="1"/>
</dbReference>
<evidence type="ECO:0000256" key="10">
    <source>
        <dbReference type="ARBA" id="ARBA00051680"/>
    </source>
</evidence>
<dbReference type="Gene3D" id="1.10.510.10">
    <property type="entry name" value="Transferase(Phosphotransferase) domain 1"/>
    <property type="match status" value="1"/>
</dbReference>
<comment type="caution">
    <text evidence="14">The sequence shown here is derived from an EMBL/GenBank/DDBJ whole genome shotgun (WGS) entry which is preliminary data.</text>
</comment>
<gene>
    <name evidence="14" type="ORF">DM01DRAFT_1294900</name>
</gene>
<keyword evidence="7 11" id="KW-0067">ATP-binding</keyword>
<keyword evidence="4" id="KW-0808">Transferase</keyword>
<dbReference type="EMBL" id="MCGT01000044">
    <property type="protein sequence ID" value="ORX45105.1"/>
    <property type="molecule type" value="Genomic_DNA"/>
</dbReference>
<evidence type="ECO:0000256" key="4">
    <source>
        <dbReference type="ARBA" id="ARBA00022679"/>
    </source>
</evidence>
<comment type="catalytic activity">
    <reaction evidence="8">
        <text>L-seryl-[protein] + ATP = O-phospho-L-seryl-[protein] + ADP + H(+)</text>
        <dbReference type="Rhea" id="RHEA:17989"/>
        <dbReference type="Rhea" id="RHEA-COMP:9863"/>
        <dbReference type="Rhea" id="RHEA-COMP:11604"/>
        <dbReference type="ChEBI" id="CHEBI:15378"/>
        <dbReference type="ChEBI" id="CHEBI:29999"/>
        <dbReference type="ChEBI" id="CHEBI:30616"/>
        <dbReference type="ChEBI" id="CHEBI:83421"/>
        <dbReference type="ChEBI" id="CHEBI:456216"/>
        <dbReference type="EC" id="2.7.12.1"/>
    </reaction>
</comment>
<feature type="binding site" evidence="11">
    <location>
        <position position="169"/>
    </location>
    <ligand>
        <name>ATP</name>
        <dbReference type="ChEBI" id="CHEBI:30616"/>
    </ligand>
</feature>
<name>A0A1X2G528_9FUNG</name>
<dbReference type="InterPro" id="IPR042521">
    <property type="entry name" value="DYRK"/>
</dbReference>
<comment type="similarity">
    <text evidence="1">Belongs to the protein kinase superfamily. CMGC Ser/Thr protein kinase family. MNB/DYRK subfamily.</text>
</comment>
<dbReference type="CDD" id="cd14210">
    <property type="entry name" value="PKc_DYRK"/>
    <property type="match status" value="1"/>
</dbReference>
<feature type="domain" description="Protein kinase" evidence="13">
    <location>
        <begin position="140"/>
        <end position="436"/>
    </location>
</feature>
<evidence type="ECO:0000256" key="5">
    <source>
        <dbReference type="ARBA" id="ARBA00022741"/>
    </source>
</evidence>
<evidence type="ECO:0000313" key="15">
    <source>
        <dbReference type="Proteomes" id="UP000242146"/>
    </source>
</evidence>
<evidence type="ECO:0000256" key="7">
    <source>
        <dbReference type="ARBA" id="ARBA00022840"/>
    </source>
</evidence>
<evidence type="ECO:0000259" key="13">
    <source>
        <dbReference type="PROSITE" id="PS50011"/>
    </source>
</evidence>
<dbReference type="InterPro" id="IPR000719">
    <property type="entry name" value="Prot_kinase_dom"/>
</dbReference>